<evidence type="ECO:0000256" key="1">
    <source>
        <dbReference type="ARBA" id="ARBA00004141"/>
    </source>
</evidence>
<dbReference type="InterPro" id="IPR043203">
    <property type="entry name" value="VGCC_Ca_Na"/>
</dbReference>
<dbReference type="AlphaFoldDB" id="X6MZE2"/>
<keyword evidence="3 5" id="KW-1133">Transmembrane helix</keyword>
<protein>
    <recommendedName>
        <fullName evidence="6">Ion transport domain-containing protein</fullName>
    </recommendedName>
</protein>
<proteinExistence type="predicted"/>
<comment type="caution">
    <text evidence="7">The sequence shown here is derived from an EMBL/GenBank/DDBJ whole genome shotgun (WGS) entry which is preliminary data.</text>
</comment>
<keyword evidence="8" id="KW-1185">Reference proteome</keyword>
<dbReference type="OrthoDB" id="431720at2759"/>
<dbReference type="PANTHER" id="PTHR10037:SF62">
    <property type="entry name" value="SODIUM CHANNEL PROTEIN 60E"/>
    <property type="match status" value="1"/>
</dbReference>
<dbReference type="InterPro" id="IPR005821">
    <property type="entry name" value="Ion_trans_dom"/>
</dbReference>
<name>X6MZE2_RETFI</name>
<dbReference type="PANTHER" id="PTHR10037">
    <property type="entry name" value="VOLTAGE-GATED CATION CHANNEL CALCIUM AND SODIUM"/>
    <property type="match status" value="1"/>
</dbReference>
<feature type="domain" description="Ion transport" evidence="6">
    <location>
        <begin position="12"/>
        <end position="113"/>
    </location>
</feature>
<keyword evidence="4 5" id="KW-0472">Membrane</keyword>
<sequence length="300" mass="34347">MIIKIIILKKKKKKNQDSNDGISKSINFESFGHSLLVLYRIATNDNWGSILLATGAEGDRCPSKQYLTRSSDNAFTYHCGNMGLAITYFVSFSIFGTLVMVNLFIAVILDTYVDNIDFEKRMEKLEVAKQWVEKWKLKDIQENGHVRGRLGIATFITTLKESPVLIGLMMESLNLRLNIDQNREESDVDYDNVELLKEKSVHMYGRVDFVGVPNSADANVIVTNDHINAILTSRRLHLLCRLVHRGTLEEKLVVYYDETLFAIASLIVGPEFPMLSYHTDKHVHVSDWWQEKLEEISPTF</sequence>
<reference evidence="7 8" key="1">
    <citation type="journal article" date="2013" name="Curr. Biol.">
        <title>The Genome of the Foraminiferan Reticulomyxa filosa.</title>
        <authorList>
            <person name="Glockner G."/>
            <person name="Hulsmann N."/>
            <person name="Schleicher M."/>
            <person name="Noegel A.A."/>
            <person name="Eichinger L."/>
            <person name="Gallinger C."/>
            <person name="Pawlowski J."/>
            <person name="Sierra R."/>
            <person name="Euteneuer U."/>
            <person name="Pillet L."/>
            <person name="Moustafa A."/>
            <person name="Platzer M."/>
            <person name="Groth M."/>
            <person name="Szafranski K."/>
            <person name="Schliwa M."/>
        </authorList>
    </citation>
    <scope>NUCLEOTIDE SEQUENCE [LARGE SCALE GENOMIC DNA]</scope>
</reference>
<dbReference type="Gene3D" id="1.10.287.70">
    <property type="match status" value="1"/>
</dbReference>
<dbReference type="GO" id="GO:0005248">
    <property type="term" value="F:voltage-gated sodium channel activity"/>
    <property type="evidence" value="ECO:0007669"/>
    <property type="project" value="TreeGrafter"/>
</dbReference>
<gene>
    <name evidence="7" type="ORF">RFI_18383</name>
</gene>
<evidence type="ECO:0000256" key="4">
    <source>
        <dbReference type="ARBA" id="ARBA00023136"/>
    </source>
</evidence>
<organism evidence="7 8">
    <name type="scientific">Reticulomyxa filosa</name>
    <dbReference type="NCBI Taxonomy" id="46433"/>
    <lineage>
        <taxon>Eukaryota</taxon>
        <taxon>Sar</taxon>
        <taxon>Rhizaria</taxon>
        <taxon>Retaria</taxon>
        <taxon>Foraminifera</taxon>
        <taxon>Monothalamids</taxon>
        <taxon>Reticulomyxidae</taxon>
        <taxon>Reticulomyxa</taxon>
    </lineage>
</organism>
<dbReference type="Pfam" id="PF00520">
    <property type="entry name" value="Ion_trans"/>
    <property type="match status" value="1"/>
</dbReference>
<evidence type="ECO:0000259" key="6">
    <source>
        <dbReference type="Pfam" id="PF00520"/>
    </source>
</evidence>
<dbReference type="Proteomes" id="UP000023152">
    <property type="component" value="Unassembled WGS sequence"/>
</dbReference>
<evidence type="ECO:0000256" key="3">
    <source>
        <dbReference type="ARBA" id="ARBA00022989"/>
    </source>
</evidence>
<evidence type="ECO:0000256" key="2">
    <source>
        <dbReference type="ARBA" id="ARBA00022692"/>
    </source>
</evidence>
<keyword evidence="2 5" id="KW-0812">Transmembrane</keyword>
<dbReference type="EMBL" id="ASPP01014315">
    <property type="protein sequence ID" value="ETO18859.1"/>
    <property type="molecule type" value="Genomic_DNA"/>
</dbReference>
<feature type="transmembrane region" description="Helical" evidence="5">
    <location>
        <begin position="85"/>
        <end position="113"/>
    </location>
</feature>
<evidence type="ECO:0000313" key="8">
    <source>
        <dbReference type="Proteomes" id="UP000023152"/>
    </source>
</evidence>
<comment type="subcellular location">
    <subcellularLocation>
        <location evidence="1">Membrane</location>
        <topology evidence="1">Multi-pass membrane protein</topology>
    </subcellularLocation>
</comment>
<evidence type="ECO:0000256" key="5">
    <source>
        <dbReference type="SAM" id="Phobius"/>
    </source>
</evidence>
<evidence type="ECO:0000313" key="7">
    <source>
        <dbReference type="EMBL" id="ETO18859.1"/>
    </source>
</evidence>
<dbReference type="GO" id="GO:0001518">
    <property type="term" value="C:voltage-gated sodium channel complex"/>
    <property type="evidence" value="ECO:0007669"/>
    <property type="project" value="TreeGrafter"/>
</dbReference>
<accession>X6MZE2</accession>